<keyword evidence="11" id="KW-1185">Reference proteome</keyword>
<feature type="domain" description="Cyclin-like" evidence="8">
    <location>
        <begin position="144"/>
        <end position="240"/>
    </location>
</feature>
<evidence type="ECO:0000256" key="4">
    <source>
        <dbReference type="ARBA" id="ARBA00023127"/>
    </source>
</evidence>
<dbReference type="FunFam" id="1.10.472.10:FF:000001">
    <property type="entry name" value="G2/mitotic-specific cyclin"/>
    <property type="match status" value="1"/>
</dbReference>
<feature type="domain" description="Cyclin C-terminal" evidence="9">
    <location>
        <begin position="150"/>
        <end position="271"/>
    </location>
</feature>
<dbReference type="InterPro" id="IPR039361">
    <property type="entry name" value="Cyclin"/>
</dbReference>
<dbReference type="PROSITE" id="PS00292">
    <property type="entry name" value="CYCLINS"/>
    <property type="match status" value="1"/>
</dbReference>
<sequence>MKMLCFHPNSEIVNEEKLSDYDDLYQFYHLNEYQIFPNTKGFKVDYEMRKKVIDWLIDLHYSLKLVAETLYLCVNIFDRFLSKNNFEVLTIDGFKLIGLASLLIASKYEQSNVISVRDMEYIVEYLFTSGEICEMENIILKELDWILTVPTCYMFLGKNLRVCLLSDKDKIMENMVFFFSEVSLTHYSIVCDYKPSVIVASAVYCARIVIGRYPLWSNELKVCCGYSEEELSSCAKVMMNLCNEICKDGSMQVFKKISSLLRWKVALIAKQKFSINRCDLNVHLNM</sequence>
<dbReference type="SUPFAM" id="SSF47954">
    <property type="entry name" value="Cyclin-like"/>
    <property type="match status" value="2"/>
</dbReference>
<dbReference type="Gene3D" id="1.10.472.10">
    <property type="entry name" value="Cyclin-like"/>
    <property type="match status" value="2"/>
</dbReference>
<dbReference type="Pfam" id="PF02984">
    <property type="entry name" value="Cyclin_C"/>
    <property type="match status" value="1"/>
</dbReference>
<dbReference type="InterPro" id="IPR048258">
    <property type="entry name" value="Cyclins_cyclin-box"/>
</dbReference>
<organism evidence="10 11">
    <name type="scientific">Vicia faba</name>
    <name type="common">Broad bean</name>
    <name type="synonym">Faba vulgaris</name>
    <dbReference type="NCBI Taxonomy" id="3906"/>
    <lineage>
        <taxon>Eukaryota</taxon>
        <taxon>Viridiplantae</taxon>
        <taxon>Streptophyta</taxon>
        <taxon>Embryophyta</taxon>
        <taxon>Tracheophyta</taxon>
        <taxon>Spermatophyta</taxon>
        <taxon>Magnoliopsida</taxon>
        <taxon>eudicotyledons</taxon>
        <taxon>Gunneridae</taxon>
        <taxon>Pentapetalae</taxon>
        <taxon>rosids</taxon>
        <taxon>fabids</taxon>
        <taxon>Fabales</taxon>
        <taxon>Fabaceae</taxon>
        <taxon>Papilionoideae</taxon>
        <taxon>50 kb inversion clade</taxon>
        <taxon>NPAAA clade</taxon>
        <taxon>Hologalegina</taxon>
        <taxon>IRL clade</taxon>
        <taxon>Fabeae</taxon>
        <taxon>Vicia</taxon>
    </lineage>
</organism>
<evidence type="ECO:0000259" key="9">
    <source>
        <dbReference type="SMART" id="SM01332"/>
    </source>
</evidence>
<evidence type="ECO:0000256" key="6">
    <source>
        <dbReference type="ARBA" id="ARBA00032263"/>
    </source>
</evidence>
<dbReference type="EMBL" id="OX451735">
    <property type="protein sequence ID" value="CAI8594043.1"/>
    <property type="molecule type" value="Genomic_DNA"/>
</dbReference>
<keyword evidence="4 7" id="KW-0195">Cyclin</keyword>
<dbReference type="AlphaFoldDB" id="A0AAV0ZAC2"/>
<evidence type="ECO:0000256" key="3">
    <source>
        <dbReference type="ARBA" id="ARBA00022618"/>
    </source>
</evidence>
<comment type="subunit">
    <text evidence="2">Interacts with the CDC2 protein kinase to form a serine/threonine kinase holoenzyme complex also known as maturation promoting factor (MPF). The cyclin subunit imparts substrate specificity to the complex.</text>
</comment>
<dbReference type="PANTHER" id="PTHR10177">
    <property type="entry name" value="CYCLINS"/>
    <property type="match status" value="1"/>
</dbReference>
<feature type="domain" description="Cyclin-like" evidence="8">
    <location>
        <begin position="54"/>
        <end position="141"/>
    </location>
</feature>
<evidence type="ECO:0000259" key="8">
    <source>
        <dbReference type="SMART" id="SM00385"/>
    </source>
</evidence>
<dbReference type="PIRSF" id="PIRSF001771">
    <property type="entry name" value="Cyclin_A_B_D_E"/>
    <property type="match status" value="1"/>
</dbReference>
<dbReference type="GO" id="GO:0016538">
    <property type="term" value="F:cyclin-dependent protein serine/threonine kinase regulator activity"/>
    <property type="evidence" value="ECO:0007669"/>
    <property type="project" value="InterPro"/>
</dbReference>
<dbReference type="SMART" id="SM01332">
    <property type="entry name" value="Cyclin_C"/>
    <property type="match status" value="1"/>
</dbReference>
<keyword evidence="5" id="KW-0131">Cell cycle</keyword>
<protein>
    <recommendedName>
        <fullName evidence="6">B-like cyclin</fullName>
    </recommendedName>
</protein>
<name>A0AAV0ZAC2_VICFA</name>
<evidence type="ECO:0000313" key="11">
    <source>
        <dbReference type="Proteomes" id="UP001157006"/>
    </source>
</evidence>
<dbReference type="GO" id="GO:0051301">
    <property type="term" value="P:cell division"/>
    <property type="evidence" value="ECO:0007669"/>
    <property type="project" value="UniProtKB-KW"/>
</dbReference>
<evidence type="ECO:0000256" key="1">
    <source>
        <dbReference type="ARBA" id="ARBA00006955"/>
    </source>
</evidence>
<dbReference type="InterPro" id="IPR004367">
    <property type="entry name" value="Cyclin_C-dom"/>
</dbReference>
<dbReference type="Proteomes" id="UP001157006">
    <property type="component" value="Chromosome 1S"/>
</dbReference>
<evidence type="ECO:0000256" key="2">
    <source>
        <dbReference type="ARBA" id="ARBA00011177"/>
    </source>
</evidence>
<comment type="similarity">
    <text evidence="1">Belongs to the cyclin family. Cyclin AB subfamily.</text>
</comment>
<evidence type="ECO:0000256" key="5">
    <source>
        <dbReference type="ARBA" id="ARBA00023306"/>
    </source>
</evidence>
<dbReference type="InterPro" id="IPR006671">
    <property type="entry name" value="Cyclin_N"/>
</dbReference>
<gene>
    <name evidence="10" type="ORF">VFH_I121040</name>
</gene>
<dbReference type="InterPro" id="IPR046965">
    <property type="entry name" value="Cyclin_A/B-like"/>
</dbReference>
<keyword evidence="3" id="KW-0132">Cell division</keyword>
<evidence type="ECO:0000256" key="7">
    <source>
        <dbReference type="RuleBase" id="RU000383"/>
    </source>
</evidence>
<evidence type="ECO:0000313" key="10">
    <source>
        <dbReference type="EMBL" id="CAI8594043.1"/>
    </source>
</evidence>
<dbReference type="SMART" id="SM00385">
    <property type="entry name" value="CYCLIN"/>
    <property type="match status" value="2"/>
</dbReference>
<reference evidence="10 11" key="1">
    <citation type="submission" date="2023-01" db="EMBL/GenBank/DDBJ databases">
        <authorList>
            <person name="Kreplak J."/>
        </authorList>
    </citation>
    <scope>NUCLEOTIDE SEQUENCE [LARGE SCALE GENOMIC DNA]</scope>
</reference>
<dbReference type="InterPro" id="IPR036915">
    <property type="entry name" value="Cyclin-like_sf"/>
</dbReference>
<dbReference type="GO" id="GO:0044772">
    <property type="term" value="P:mitotic cell cycle phase transition"/>
    <property type="evidence" value="ECO:0007669"/>
    <property type="project" value="InterPro"/>
</dbReference>
<dbReference type="Pfam" id="PF00134">
    <property type="entry name" value="Cyclin_N"/>
    <property type="match status" value="1"/>
</dbReference>
<accession>A0AAV0ZAC2</accession>
<proteinExistence type="inferred from homology"/>
<dbReference type="InterPro" id="IPR013763">
    <property type="entry name" value="Cyclin-like_dom"/>
</dbReference>